<dbReference type="InterPro" id="IPR024047">
    <property type="entry name" value="MM3350-like_sf"/>
</dbReference>
<organism evidence="3 4">
    <name type="scientific">Paractinoplanes bogorensis</name>
    <dbReference type="NCBI Taxonomy" id="1610840"/>
    <lineage>
        <taxon>Bacteria</taxon>
        <taxon>Bacillati</taxon>
        <taxon>Actinomycetota</taxon>
        <taxon>Actinomycetes</taxon>
        <taxon>Micromonosporales</taxon>
        <taxon>Micromonosporaceae</taxon>
        <taxon>Paractinoplanes</taxon>
    </lineage>
</organism>
<evidence type="ECO:0000313" key="3">
    <source>
        <dbReference type="EMBL" id="MBU2662470.1"/>
    </source>
</evidence>
<protein>
    <submittedName>
        <fullName evidence="3">Plasmid pRiA4b ORF-3 family protein</fullName>
    </submittedName>
</protein>
<dbReference type="EMBL" id="JAHKKG010000001">
    <property type="protein sequence ID" value="MBU2662470.1"/>
    <property type="molecule type" value="Genomic_DNA"/>
</dbReference>
<dbReference type="PANTHER" id="PTHR41878:SF1">
    <property type="entry name" value="TNPR PROTEIN"/>
    <property type="match status" value="1"/>
</dbReference>
<reference evidence="3 4" key="1">
    <citation type="submission" date="2021-06" db="EMBL/GenBank/DDBJ databases">
        <title>Actinoplanes lichenicola sp. nov., and Actinoplanes ovalisporus sp. nov., isolated from lichen in Thailand.</title>
        <authorList>
            <person name="Saeng-In P."/>
            <person name="Kanchanasin P."/>
            <person name="Yuki M."/>
            <person name="Kudo T."/>
            <person name="Ohkuma M."/>
            <person name="Phongsopitanun W."/>
            <person name="Tanasupawat S."/>
        </authorList>
    </citation>
    <scope>NUCLEOTIDE SEQUENCE [LARGE SCALE GENOMIC DNA]</scope>
    <source>
        <strain evidence="3 4">NBRC 110975</strain>
    </source>
</reference>
<gene>
    <name evidence="3" type="ORF">KOI35_03000</name>
</gene>
<dbReference type="RefSeq" id="WP_215784416.1">
    <property type="nucleotide sequence ID" value="NZ_JAHKKG010000001.1"/>
</dbReference>
<comment type="caution">
    <text evidence="3">The sequence shown here is derived from an EMBL/GenBank/DDBJ whole genome shotgun (WGS) entry which is preliminary data.</text>
</comment>
<dbReference type="InterPro" id="IPR012912">
    <property type="entry name" value="Plasmid_pRiA4b_Orf3-like"/>
</dbReference>
<proteinExistence type="predicted"/>
<dbReference type="SUPFAM" id="SSF159941">
    <property type="entry name" value="MM3350-like"/>
    <property type="match status" value="1"/>
</dbReference>
<dbReference type="Gene3D" id="3.10.290.30">
    <property type="entry name" value="MM3350-like"/>
    <property type="match status" value="1"/>
</dbReference>
<sequence>MSPVSRGRKKSKSRQPGERVLRAVPAVPEECDCPDCTGEPLDPAELLPLAADLLAVSDPLEAELFGANVVAAGVDVVPALAQSHTTESVAMLLAIGAVEAAEQMTQAGVPAPAWAAELAQPITVGQCRVYGDQVGETSMLLCTFERAGRAHGFLVDVDHLDCDSAADILLFPIQALGDVEQMVLGDARAAGVEPSVAELDPAEFRWQVERALDARAVHDDEDGDADDDLDEEDGPGYHPVAVLLRARMAVLPEPPRPPAPHGNDKGPAALARPVARPAARKLPAKRKTSDGPAPIYQVKVSLVGAVPPNWRRLEIPGDIGLADLHRMIQTSFEWDDSHLHVFETPYGEFGFADRELGHRAEKPVTLEQVAPDVRDRVGYVYDFGDNWELEIVVEEIRDRRE</sequence>
<evidence type="ECO:0000313" key="4">
    <source>
        <dbReference type="Proteomes" id="UP001519654"/>
    </source>
</evidence>
<feature type="region of interest" description="Disordered" evidence="1">
    <location>
        <begin position="1"/>
        <end position="20"/>
    </location>
</feature>
<dbReference type="PANTHER" id="PTHR41878">
    <property type="entry name" value="LEXA REPRESSOR-RELATED"/>
    <property type="match status" value="1"/>
</dbReference>
<feature type="compositionally biased region" description="Acidic residues" evidence="1">
    <location>
        <begin position="219"/>
        <end position="234"/>
    </location>
</feature>
<feature type="domain" description="Plasmid pRiA4b Orf3-like" evidence="2">
    <location>
        <begin position="295"/>
        <end position="399"/>
    </location>
</feature>
<feature type="compositionally biased region" description="Basic residues" evidence="1">
    <location>
        <begin position="1"/>
        <end position="13"/>
    </location>
</feature>
<feature type="region of interest" description="Disordered" evidence="1">
    <location>
        <begin position="215"/>
        <end position="235"/>
    </location>
</feature>
<keyword evidence="4" id="KW-1185">Reference proteome</keyword>
<name>A0ABS5YGH3_9ACTN</name>
<evidence type="ECO:0000259" key="2">
    <source>
        <dbReference type="Pfam" id="PF07929"/>
    </source>
</evidence>
<dbReference type="Pfam" id="PF07929">
    <property type="entry name" value="PRiA4_ORF3"/>
    <property type="match status" value="1"/>
</dbReference>
<dbReference type="Proteomes" id="UP001519654">
    <property type="component" value="Unassembled WGS sequence"/>
</dbReference>
<evidence type="ECO:0000256" key="1">
    <source>
        <dbReference type="SAM" id="MobiDB-lite"/>
    </source>
</evidence>
<accession>A0ABS5YGH3</accession>